<reference evidence="2" key="1">
    <citation type="submission" date="2009-10" db="EMBL/GenBank/DDBJ databases">
        <title>Diversity of trophic interactions inside an arsenic-rich microbial ecosystem.</title>
        <authorList>
            <person name="Bertin P.N."/>
            <person name="Heinrich-Salmeron A."/>
            <person name="Pelletier E."/>
            <person name="Goulhen-Chollet F."/>
            <person name="Arsene-Ploetze F."/>
            <person name="Gallien S."/>
            <person name="Calteau A."/>
            <person name="Vallenet D."/>
            <person name="Casiot C."/>
            <person name="Chane-Woon-Ming B."/>
            <person name="Giloteaux L."/>
            <person name="Barakat M."/>
            <person name="Bonnefoy V."/>
            <person name="Bruneel O."/>
            <person name="Chandler M."/>
            <person name="Cleiss J."/>
            <person name="Duran R."/>
            <person name="Elbaz-Poulichet F."/>
            <person name="Fonknechten N."/>
            <person name="Lauga B."/>
            <person name="Mornico D."/>
            <person name="Ortet P."/>
            <person name="Schaeffer C."/>
            <person name="Siguier P."/>
            <person name="Alexander Thil Smith A."/>
            <person name="Van Dorsselaer A."/>
            <person name="Weissenbach J."/>
            <person name="Medigue C."/>
            <person name="Le Paslier D."/>
        </authorList>
    </citation>
    <scope>NUCLEOTIDE SEQUENCE</scope>
</reference>
<comment type="caution">
    <text evidence="2">The sequence shown here is derived from an EMBL/GenBank/DDBJ whole genome shotgun (WGS) entry which is preliminary data.</text>
</comment>
<evidence type="ECO:0000256" key="1">
    <source>
        <dbReference type="SAM" id="MobiDB-lite"/>
    </source>
</evidence>
<proteinExistence type="predicted"/>
<gene>
    <name evidence="2" type="ORF">CARN7_2504</name>
</gene>
<feature type="region of interest" description="Disordered" evidence="1">
    <location>
        <begin position="1"/>
        <end position="87"/>
    </location>
</feature>
<dbReference type="AlphaFoldDB" id="E6QWP3"/>
<feature type="compositionally biased region" description="Basic and acidic residues" evidence="1">
    <location>
        <begin position="51"/>
        <end position="64"/>
    </location>
</feature>
<protein>
    <submittedName>
        <fullName evidence="2">Uncharacterized protein</fullName>
    </submittedName>
</protein>
<evidence type="ECO:0000313" key="2">
    <source>
        <dbReference type="EMBL" id="CBI11666.1"/>
    </source>
</evidence>
<name>E6QWP3_9ZZZZ</name>
<organism evidence="2">
    <name type="scientific">mine drainage metagenome</name>
    <dbReference type="NCBI Taxonomy" id="410659"/>
    <lineage>
        <taxon>unclassified sequences</taxon>
        <taxon>metagenomes</taxon>
        <taxon>ecological metagenomes</taxon>
    </lineage>
</organism>
<accession>E6QWP3</accession>
<dbReference type="EMBL" id="CABR01000156">
    <property type="protein sequence ID" value="CBI11666.1"/>
    <property type="molecule type" value="Genomic_DNA"/>
</dbReference>
<sequence>MINEFEEDGAYTPIDSSNLEKKITSYSPSKNTGADHDNPPPPPINGNDPSNNREEAHEMSEEQRPPLQSFIAPRFSSEIHQKPSIPT</sequence>